<dbReference type="InterPro" id="IPR014973">
    <property type="entry name" value="DUF1835"/>
</dbReference>
<dbReference type="OrthoDB" id="343110at2"/>
<name>W7Z4M5_9BACL</name>
<accession>W7Z4M5</accession>
<dbReference type="eggNOG" id="ENOG502ZC22">
    <property type="taxonomic scope" value="Bacteria"/>
</dbReference>
<reference evidence="3 4" key="1">
    <citation type="journal article" date="2014" name="Genome Announc.">
        <title>Draft Genome Sequence of Paenibacillus pini JCM 16418T, Isolated from the Rhizosphere of Pine Tree.</title>
        <authorList>
            <person name="Yuki M."/>
            <person name="Oshima K."/>
            <person name="Suda W."/>
            <person name="Oshida Y."/>
            <person name="Kitamura K."/>
            <person name="Iida Y."/>
            <person name="Hattori M."/>
            <person name="Ohkuma M."/>
        </authorList>
    </citation>
    <scope>NUCLEOTIDE SEQUENCE [LARGE SCALE GENOMIC DNA]</scope>
    <source>
        <strain evidence="3 4">JCM 16418</strain>
    </source>
</reference>
<dbReference type="STRING" id="1236976.JCM16418_3451"/>
<dbReference type="RefSeq" id="WP_052020369.1">
    <property type="nucleotide sequence ID" value="NZ_BAVZ01000011.1"/>
</dbReference>
<gene>
    <name evidence="3" type="ORF">JCM16418_3451</name>
</gene>
<dbReference type="Proteomes" id="UP000019364">
    <property type="component" value="Unassembled WGS sequence"/>
</dbReference>
<protein>
    <recommendedName>
        <fullName evidence="5">DUF1835 domain-containing protein</fullName>
    </recommendedName>
</protein>
<dbReference type="EMBL" id="BAVZ01000011">
    <property type="protein sequence ID" value="GAF09314.1"/>
    <property type="molecule type" value="Genomic_DNA"/>
</dbReference>
<dbReference type="Pfam" id="PF08874">
    <property type="entry name" value="DUF1835"/>
    <property type="match status" value="1"/>
</dbReference>
<evidence type="ECO:0000259" key="2">
    <source>
        <dbReference type="Pfam" id="PF12395"/>
    </source>
</evidence>
<evidence type="ECO:0008006" key="5">
    <source>
        <dbReference type="Google" id="ProtNLM"/>
    </source>
</evidence>
<keyword evidence="4" id="KW-1185">Reference proteome</keyword>
<proteinExistence type="predicted"/>
<feature type="domain" description="DUF1835" evidence="1">
    <location>
        <begin position="71"/>
        <end position="193"/>
    </location>
</feature>
<dbReference type="InterPro" id="IPR022123">
    <property type="entry name" value="DUF3658"/>
</dbReference>
<evidence type="ECO:0000313" key="4">
    <source>
        <dbReference type="Proteomes" id="UP000019364"/>
    </source>
</evidence>
<dbReference type="AlphaFoldDB" id="W7Z4M5"/>
<organism evidence="3 4">
    <name type="scientific">Paenibacillus pini JCM 16418</name>
    <dbReference type="NCBI Taxonomy" id="1236976"/>
    <lineage>
        <taxon>Bacteria</taxon>
        <taxon>Bacillati</taxon>
        <taxon>Bacillota</taxon>
        <taxon>Bacilli</taxon>
        <taxon>Bacillales</taxon>
        <taxon>Paenibacillaceae</taxon>
        <taxon>Paenibacillus</taxon>
    </lineage>
</organism>
<feature type="domain" description="DUF3658" evidence="2">
    <location>
        <begin position="232"/>
        <end position="339"/>
    </location>
</feature>
<sequence>MKYFQGDLGKFQEWEIRTLLNEILVMTAQSADKEEGLENKLADGIIKLWKDRIDEVYTRQREAEELQRTTHLVFGLSDAGSLKVTLSNIGKSLESEVLAFNELFSIGPILNIELLEGQKRRQQWMEERFAHYAFYNLFNREHQIGHMIETIARIPERNSITIWCSDNAHDQMGLRFALYLLRKREQSVKVVNISEIYRRNSLSIHQDVLYYSQGVIPQETYQEIVSTCNEVKVLDPSRRRLYESEWLEISSQNDMLRIWQDGAIKGLKENELDGVILKAVTKLEMEHTEDGFVNVGKVMFEVFENLHQIVGDQFIEYRIWIMISNGILTFKGVPGAMYLYSIRTL</sequence>
<dbReference type="Pfam" id="PF12395">
    <property type="entry name" value="DUF3658"/>
    <property type="match status" value="1"/>
</dbReference>
<evidence type="ECO:0000313" key="3">
    <source>
        <dbReference type="EMBL" id="GAF09314.1"/>
    </source>
</evidence>
<comment type="caution">
    <text evidence="3">The sequence shown here is derived from an EMBL/GenBank/DDBJ whole genome shotgun (WGS) entry which is preliminary data.</text>
</comment>
<evidence type="ECO:0000259" key="1">
    <source>
        <dbReference type="Pfam" id="PF08874"/>
    </source>
</evidence>